<sequence length="156" mass="17431">MEMAATSRLGLCFLAVIALAASSVDALRCYSCNSNDNSECFAPPRTFTEEEYRDNRTVPGRLLQECPRDDQGRDPFCRSMYVLVLGGSLPDHTRVLRECGYERYHRPCYKVDNGGHEERVCQCFTDGCNGGSHLTLSSVVLLISIGLLVRLMQRSV</sequence>
<evidence type="ECO:0000256" key="4">
    <source>
        <dbReference type="ARBA" id="ARBA00022729"/>
    </source>
</evidence>
<evidence type="ECO:0008006" key="12">
    <source>
        <dbReference type="Google" id="ProtNLM"/>
    </source>
</evidence>
<keyword evidence="7" id="KW-0325">Glycoprotein</keyword>
<keyword evidence="5" id="KW-1133">Transmembrane helix</keyword>
<evidence type="ECO:0000256" key="7">
    <source>
        <dbReference type="ARBA" id="ARBA00023180"/>
    </source>
</evidence>
<name>A0A182QPV9_9DIPT</name>
<reference evidence="10" key="2">
    <citation type="submission" date="2020-05" db="UniProtKB">
        <authorList>
            <consortium name="EnsemblMetazoa"/>
        </authorList>
    </citation>
    <scope>IDENTIFICATION</scope>
    <source>
        <strain evidence="10">FAR1</strain>
    </source>
</reference>
<dbReference type="InterPro" id="IPR045860">
    <property type="entry name" value="Snake_toxin-like_sf"/>
</dbReference>
<keyword evidence="8" id="KW-0449">Lipoprotein</keyword>
<dbReference type="GO" id="GO:0098552">
    <property type="term" value="C:side of membrane"/>
    <property type="evidence" value="ECO:0007669"/>
    <property type="project" value="UniProtKB-KW"/>
</dbReference>
<dbReference type="SUPFAM" id="SSF57302">
    <property type="entry name" value="Snake toxin-like"/>
    <property type="match status" value="1"/>
</dbReference>
<dbReference type="EnsemblMetazoa" id="AFAF014485-RA">
    <property type="protein sequence ID" value="AFAF014485-PA"/>
    <property type="gene ID" value="AFAF014485"/>
</dbReference>
<evidence type="ECO:0000256" key="2">
    <source>
        <dbReference type="ARBA" id="ARBA00022622"/>
    </source>
</evidence>
<dbReference type="VEuPathDB" id="VectorBase:AFAF014485"/>
<evidence type="ECO:0000256" key="1">
    <source>
        <dbReference type="ARBA" id="ARBA00004589"/>
    </source>
</evidence>
<feature type="chain" id="PRO_5046101490" description="Protein sleepless" evidence="9">
    <location>
        <begin position="27"/>
        <end position="156"/>
    </location>
</feature>
<evidence type="ECO:0000256" key="6">
    <source>
        <dbReference type="ARBA" id="ARBA00023136"/>
    </source>
</evidence>
<reference evidence="11" key="1">
    <citation type="submission" date="2014-01" db="EMBL/GenBank/DDBJ databases">
        <title>The Genome Sequence of Anopheles farauti FAR1 (V2).</title>
        <authorList>
            <consortium name="The Broad Institute Genomics Platform"/>
            <person name="Neafsey D.E."/>
            <person name="Besansky N."/>
            <person name="Howell P."/>
            <person name="Walton C."/>
            <person name="Young S.K."/>
            <person name="Zeng Q."/>
            <person name="Gargeya S."/>
            <person name="Fitzgerald M."/>
            <person name="Haas B."/>
            <person name="Abouelleil A."/>
            <person name="Allen A.W."/>
            <person name="Alvarado L."/>
            <person name="Arachchi H.M."/>
            <person name="Berlin A.M."/>
            <person name="Chapman S.B."/>
            <person name="Gainer-Dewar J."/>
            <person name="Goldberg J."/>
            <person name="Griggs A."/>
            <person name="Gujja S."/>
            <person name="Hansen M."/>
            <person name="Howarth C."/>
            <person name="Imamovic A."/>
            <person name="Ireland A."/>
            <person name="Larimer J."/>
            <person name="McCowan C."/>
            <person name="Murphy C."/>
            <person name="Pearson M."/>
            <person name="Poon T.W."/>
            <person name="Priest M."/>
            <person name="Roberts A."/>
            <person name="Saif S."/>
            <person name="Shea T."/>
            <person name="Sisk P."/>
            <person name="Sykes S."/>
            <person name="Wortman J."/>
            <person name="Nusbaum C."/>
            <person name="Birren B."/>
        </authorList>
    </citation>
    <scope>NUCLEOTIDE SEQUENCE [LARGE SCALE GENOMIC DNA]</scope>
    <source>
        <strain evidence="11">FAR1</strain>
    </source>
</reference>
<evidence type="ECO:0000313" key="10">
    <source>
        <dbReference type="EnsemblMetazoa" id="AFAF014485-PA"/>
    </source>
</evidence>
<keyword evidence="11" id="KW-1185">Reference proteome</keyword>
<accession>A0A182QPV9</accession>
<dbReference type="EMBL" id="AXCN02000764">
    <property type="status" value="NOT_ANNOTATED_CDS"/>
    <property type="molecule type" value="Genomic_DNA"/>
</dbReference>
<dbReference type="InterPro" id="IPR031424">
    <property type="entry name" value="QVR-like"/>
</dbReference>
<feature type="signal peptide" evidence="9">
    <location>
        <begin position="1"/>
        <end position="26"/>
    </location>
</feature>
<evidence type="ECO:0000256" key="8">
    <source>
        <dbReference type="ARBA" id="ARBA00023288"/>
    </source>
</evidence>
<dbReference type="AlphaFoldDB" id="A0A182QPV9"/>
<dbReference type="InterPro" id="IPR050975">
    <property type="entry name" value="Sleep_regulator"/>
</dbReference>
<evidence type="ECO:0000256" key="5">
    <source>
        <dbReference type="ARBA" id="ARBA00022989"/>
    </source>
</evidence>
<dbReference type="GO" id="GO:0032222">
    <property type="term" value="P:regulation of synaptic transmission, cholinergic"/>
    <property type="evidence" value="ECO:0007669"/>
    <property type="project" value="InterPro"/>
</dbReference>
<keyword evidence="2" id="KW-0336">GPI-anchor</keyword>
<dbReference type="Proteomes" id="UP000075886">
    <property type="component" value="Unassembled WGS sequence"/>
</dbReference>
<evidence type="ECO:0000256" key="9">
    <source>
        <dbReference type="SAM" id="SignalP"/>
    </source>
</evidence>
<protein>
    <recommendedName>
        <fullName evidence="12">Protein sleepless</fullName>
    </recommendedName>
</protein>
<dbReference type="PANTHER" id="PTHR33562">
    <property type="entry name" value="ATILLA, ISOFORM B-RELATED-RELATED"/>
    <property type="match status" value="1"/>
</dbReference>
<dbReference type="GO" id="GO:0030431">
    <property type="term" value="P:sleep"/>
    <property type="evidence" value="ECO:0007669"/>
    <property type="project" value="InterPro"/>
</dbReference>
<keyword evidence="3" id="KW-0812">Transmembrane</keyword>
<dbReference type="CDD" id="cd00117">
    <property type="entry name" value="TFP"/>
    <property type="match status" value="1"/>
</dbReference>
<evidence type="ECO:0000313" key="11">
    <source>
        <dbReference type="Proteomes" id="UP000075886"/>
    </source>
</evidence>
<organism evidence="10 11">
    <name type="scientific">Anopheles farauti</name>
    <dbReference type="NCBI Taxonomy" id="69004"/>
    <lineage>
        <taxon>Eukaryota</taxon>
        <taxon>Metazoa</taxon>
        <taxon>Ecdysozoa</taxon>
        <taxon>Arthropoda</taxon>
        <taxon>Hexapoda</taxon>
        <taxon>Insecta</taxon>
        <taxon>Pterygota</taxon>
        <taxon>Neoptera</taxon>
        <taxon>Endopterygota</taxon>
        <taxon>Diptera</taxon>
        <taxon>Nematocera</taxon>
        <taxon>Culicoidea</taxon>
        <taxon>Culicidae</taxon>
        <taxon>Anophelinae</taxon>
        <taxon>Anopheles</taxon>
    </lineage>
</organism>
<keyword evidence="6" id="KW-0472">Membrane</keyword>
<evidence type="ECO:0000256" key="3">
    <source>
        <dbReference type="ARBA" id="ARBA00022692"/>
    </source>
</evidence>
<comment type="subcellular location">
    <subcellularLocation>
        <location evidence="1">Membrane</location>
        <topology evidence="1">Lipid-anchor</topology>
        <topology evidence="1">GPI-anchor</topology>
    </subcellularLocation>
</comment>
<proteinExistence type="predicted"/>
<keyword evidence="4 9" id="KW-0732">Signal</keyword>
<dbReference type="PANTHER" id="PTHR33562:SF23">
    <property type="entry name" value="PROTEIN QUIVER"/>
    <property type="match status" value="1"/>
</dbReference>
<dbReference type="Pfam" id="PF17064">
    <property type="entry name" value="QVR"/>
    <property type="match status" value="1"/>
</dbReference>